<accession>A0A940S287</accession>
<evidence type="ECO:0000313" key="4">
    <source>
        <dbReference type="Proteomes" id="UP000675940"/>
    </source>
</evidence>
<keyword evidence="4" id="KW-1185">Reference proteome</keyword>
<dbReference type="EMBL" id="JAGISH010000002">
    <property type="protein sequence ID" value="MBP0481759.1"/>
    <property type="molecule type" value="Genomic_DNA"/>
</dbReference>
<feature type="transmembrane region" description="Helical" evidence="2">
    <location>
        <begin position="21"/>
        <end position="39"/>
    </location>
</feature>
<gene>
    <name evidence="3" type="ORF">J5474_04545</name>
</gene>
<name>A0A940S287_9RHOB</name>
<evidence type="ECO:0000256" key="2">
    <source>
        <dbReference type="SAM" id="Phobius"/>
    </source>
</evidence>
<reference evidence="3" key="1">
    <citation type="submission" date="2021-03" db="EMBL/GenBank/DDBJ databases">
        <title>Sagittula salina sp. nov. strain M10.9X isolated from the marine waste.</title>
        <authorList>
            <person name="Satari L."/>
            <person name="Molina-Menor E."/>
            <person name="Vidal-Verdu A."/>
            <person name="Pascual J."/>
            <person name="Pereto J."/>
            <person name="Porcar M."/>
        </authorList>
    </citation>
    <scope>NUCLEOTIDE SEQUENCE</scope>
    <source>
        <strain evidence="3">M10.9X</strain>
    </source>
</reference>
<protein>
    <submittedName>
        <fullName evidence="3">Uncharacterized protein</fullName>
    </submittedName>
</protein>
<sequence length="106" mass="10943">MSAPHTNIHKQERRHRVPLGGMKLGVIVAALLLLIYVAYEFVAATGPDDTQTVPETTSSTVEQSEPGLVTQDGGTTQESAPAMEAVPGETAPAQGESGIAAESTGN</sequence>
<keyword evidence="2" id="KW-1133">Transmembrane helix</keyword>
<evidence type="ECO:0000313" key="3">
    <source>
        <dbReference type="EMBL" id="MBP0481759.1"/>
    </source>
</evidence>
<dbReference type="RefSeq" id="WP_209359625.1">
    <property type="nucleotide sequence ID" value="NZ_JAGISH010000002.1"/>
</dbReference>
<feature type="compositionally biased region" description="Polar residues" evidence="1">
    <location>
        <begin position="48"/>
        <end position="63"/>
    </location>
</feature>
<keyword evidence="2" id="KW-0812">Transmembrane</keyword>
<keyword evidence="2" id="KW-0472">Membrane</keyword>
<feature type="region of interest" description="Disordered" evidence="1">
    <location>
        <begin position="46"/>
        <end position="106"/>
    </location>
</feature>
<comment type="caution">
    <text evidence="3">The sequence shown here is derived from an EMBL/GenBank/DDBJ whole genome shotgun (WGS) entry which is preliminary data.</text>
</comment>
<dbReference type="Proteomes" id="UP000675940">
    <property type="component" value="Unassembled WGS sequence"/>
</dbReference>
<evidence type="ECO:0000256" key="1">
    <source>
        <dbReference type="SAM" id="MobiDB-lite"/>
    </source>
</evidence>
<proteinExistence type="predicted"/>
<organism evidence="3 4">
    <name type="scientific">Sagittula salina</name>
    <dbReference type="NCBI Taxonomy" id="2820268"/>
    <lineage>
        <taxon>Bacteria</taxon>
        <taxon>Pseudomonadati</taxon>
        <taxon>Pseudomonadota</taxon>
        <taxon>Alphaproteobacteria</taxon>
        <taxon>Rhodobacterales</taxon>
        <taxon>Roseobacteraceae</taxon>
        <taxon>Sagittula</taxon>
    </lineage>
</organism>
<dbReference type="AlphaFoldDB" id="A0A940S287"/>